<sequence length="127" mass="14343">MENNERNPVLITREDFDLIRPFIGGSSDDNNKMSLSYELKRAIIVNDDAFPPYTIKLNSQVSIVDIETQKISEFTIVLPRYVNMPAKKISVLSPMGAALIGFKKGDEVEWQIPAGLKRFQILDVVNT</sequence>
<dbReference type="InterPro" id="IPR036953">
    <property type="entry name" value="GreA/GreB_C_sf"/>
</dbReference>
<comment type="caution">
    <text evidence="2">The sequence shown here is derived from an EMBL/GenBank/DDBJ whole genome shotgun (WGS) entry which is preliminary data.</text>
</comment>
<reference evidence="2 3" key="1">
    <citation type="submission" date="2019-02" db="EMBL/GenBank/DDBJ databases">
        <title>Pedobacter sp. RP-1-14 sp. nov., isolated from Arctic soil.</title>
        <authorList>
            <person name="Dahal R.H."/>
        </authorList>
    </citation>
    <scope>NUCLEOTIDE SEQUENCE [LARGE SCALE GENOMIC DNA]</scope>
    <source>
        <strain evidence="2 3">RP-1-14</strain>
    </source>
</reference>
<keyword evidence="3" id="KW-1185">Reference proteome</keyword>
<protein>
    <submittedName>
        <fullName evidence="2">Transcription elongation factor GreAB</fullName>
    </submittedName>
</protein>
<dbReference type="InterPro" id="IPR023459">
    <property type="entry name" value="Tscrpt_elong_fac_GreA/B_fam"/>
</dbReference>
<dbReference type="Gene3D" id="3.10.50.30">
    <property type="entry name" value="Transcription elongation factor, GreA/GreB, C-terminal domain"/>
    <property type="match status" value="1"/>
</dbReference>
<dbReference type="PANTHER" id="PTHR30437">
    <property type="entry name" value="TRANSCRIPTION ELONGATION FACTOR GREA"/>
    <property type="match status" value="1"/>
</dbReference>
<dbReference type="GO" id="GO:0070063">
    <property type="term" value="F:RNA polymerase binding"/>
    <property type="evidence" value="ECO:0007669"/>
    <property type="project" value="InterPro"/>
</dbReference>
<evidence type="ECO:0000259" key="1">
    <source>
        <dbReference type="Pfam" id="PF01272"/>
    </source>
</evidence>
<dbReference type="OrthoDB" id="192847at2"/>
<organism evidence="2 3">
    <name type="scientific">Pedobacter psychroterrae</name>
    <dbReference type="NCBI Taxonomy" id="2530453"/>
    <lineage>
        <taxon>Bacteria</taxon>
        <taxon>Pseudomonadati</taxon>
        <taxon>Bacteroidota</taxon>
        <taxon>Sphingobacteriia</taxon>
        <taxon>Sphingobacteriales</taxon>
        <taxon>Sphingobacteriaceae</taxon>
        <taxon>Pedobacter</taxon>
    </lineage>
</organism>
<keyword evidence="2" id="KW-0648">Protein biosynthesis</keyword>
<dbReference type="GO" id="GO:0003746">
    <property type="term" value="F:translation elongation factor activity"/>
    <property type="evidence" value="ECO:0007669"/>
    <property type="project" value="UniProtKB-KW"/>
</dbReference>
<dbReference type="EMBL" id="SJSL01000002">
    <property type="protein sequence ID" value="TCD01756.1"/>
    <property type="molecule type" value="Genomic_DNA"/>
</dbReference>
<dbReference type="InterPro" id="IPR001437">
    <property type="entry name" value="Tscrpt_elong_fac_GreA/B_C"/>
</dbReference>
<keyword evidence="2" id="KW-0251">Elongation factor</keyword>
<dbReference type="Proteomes" id="UP000293347">
    <property type="component" value="Unassembled WGS sequence"/>
</dbReference>
<feature type="domain" description="Transcription elongation factor GreA/GreB C-terminal" evidence="1">
    <location>
        <begin position="54"/>
        <end position="124"/>
    </location>
</feature>
<dbReference type="GO" id="GO:0003677">
    <property type="term" value="F:DNA binding"/>
    <property type="evidence" value="ECO:0007669"/>
    <property type="project" value="InterPro"/>
</dbReference>
<dbReference type="PROSITE" id="PS00830">
    <property type="entry name" value="GREAB_2"/>
    <property type="match status" value="1"/>
</dbReference>
<evidence type="ECO:0000313" key="2">
    <source>
        <dbReference type="EMBL" id="TCD01756.1"/>
    </source>
</evidence>
<dbReference type="RefSeq" id="WP_131596556.1">
    <property type="nucleotide sequence ID" value="NZ_SJSL01000002.1"/>
</dbReference>
<dbReference type="PANTHER" id="PTHR30437:SF5">
    <property type="entry name" value="REGULATOR OF NUCLEOSIDE DIPHOSPHATE KINASE"/>
    <property type="match status" value="1"/>
</dbReference>
<dbReference type="GO" id="GO:0032784">
    <property type="term" value="P:regulation of DNA-templated transcription elongation"/>
    <property type="evidence" value="ECO:0007669"/>
    <property type="project" value="InterPro"/>
</dbReference>
<dbReference type="InterPro" id="IPR018151">
    <property type="entry name" value="TF_GreA/GreB_CS"/>
</dbReference>
<dbReference type="AlphaFoldDB" id="A0A4R0NM66"/>
<proteinExistence type="predicted"/>
<gene>
    <name evidence="2" type="ORF">EZ437_13655</name>
</gene>
<accession>A0A4R0NM66</accession>
<evidence type="ECO:0000313" key="3">
    <source>
        <dbReference type="Proteomes" id="UP000293347"/>
    </source>
</evidence>
<dbReference type="GO" id="GO:0006354">
    <property type="term" value="P:DNA-templated transcription elongation"/>
    <property type="evidence" value="ECO:0007669"/>
    <property type="project" value="TreeGrafter"/>
</dbReference>
<name>A0A4R0NM66_9SPHI</name>
<dbReference type="Pfam" id="PF01272">
    <property type="entry name" value="GreA_GreB"/>
    <property type="match status" value="1"/>
</dbReference>
<dbReference type="SUPFAM" id="SSF54534">
    <property type="entry name" value="FKBP-like"/>
    <property type="match status" value="1"/>
</dbReference>